<accession>A0AAN6WPT8</accession>
<dbReference type="Proteomes" id="UP001302126">
    <property type="component" value="Unassembled WGS sequence"/>
</dbReference>
<evidence type="ECO:0000313" key="2">
    <source>
        <dbReference type="Proteomes" id="UP001302126"/>
    </source>
</evidence>
<sequence>MLVQGVCKYLVRRLRGCQMYIKNSAVHCTHGIKAEFEGIEEKDYWKEMRGEHAGAAPAAEIRMEEIDGLNAEHLGLNAGRVYLELLLGLFALYESSEPCVCKFATPSPICIRNASLNHSVAIVHLAKWIKKSLIVAHDEVEKETLMMTRSAQSWQSAWTNTKIAISLLTSFKELAIAAGLHKWSDYVDRKKRPFMPDKTMLKALGIYNHFRSHDGRGGMPQKLKKNFATSRVLGRRRRRRS</sequence>
<comment type="caution">
    <text evidence="1">The sequence shown here is derived from an EMBL/GenBank/DDBJ whole genome shotgun (WGS) entry which is preliminary data.</text>
</comment>
<keyword evidence="2" id="KW-1185">Reference proteome</keyword>
<reference evidence="1" key="1">
    <citation type="journal article" date="2023" name="Mol. Phylogenet. Evol.">
        <title>Genome-scale phylogeny and comparative genomics of the fungal order Sordariales.</title>
        <authorList>
            <person name="Hensen N."/>
            <person name="Bonometti L."/>
            <person name="Westerberg I."/>
            <person name="Brannstrom I.O."/>
            <person name="Guillou S."/>
            <person name="Cros-Aarteil S."/>
            <person name="Calhoun S."/>
            <person name="Haridas S."/>
            <person name="Kuo A."/>
            <person name="Mondo S."/>
            <person name="Pangilinan J."/>
            <person name="Riley R."/>
            <person name="LaButti K."/>
            <person name="Andreopoulos B."/>
            <person name="Lipzen A."/>
            <person name="Chen C."/>
            <person name="Yan M."/>
            <person name="Daum C."/>
            <person name="Ng V."/>
            <person name="Clum A."/>
            <person name="Steindorff A."/>
            <person name="Ohm R.A."/>
            <person name="Martin F."/>
            <person name="Silar P."/>
            <person name="Natvig D.O."/>
            <person name="Lalanne C."/>
            <person name="Gautier V."/>
            <person name="Ament-Velasquez S.L."/>
            <person name="Kruys A."/>
            <person name="Hutchinson M.I."/>
            <person name="Powell A.J."/>
            <person name="Barry K."/>
            <person name="Miller A.N."/>
            <person name="Grigoriev I.V."/>
            <person name="Debuchy R."/>
            <person name="Gladieux P."/>
            <person name="Hiltunen Thoren M."/>
            <person name="Johannesson H."/>
        </authorList>
    </citation>
    <scope>NUCLEOTIDE SEQUENCE</scope>
    <source>
        <strain evidence="1">PSN309</strain>
    </source>
</reference>
<organism evidence="1 2">
    <name type="scientific">Podospora australis</name>
    <dbReference type="NCBI Taxonomy" id="1536484"/>
    <lineage>
        <taxon>Eukaryota</taxon>
        <taxon>Fungi</taxon>
        <taxon>Dikarya</taxon>
        <taxon>Ascomycota</taxon>
        <taxon>Pezizomycotina</taxon>
        <taxon>Sordariomycetes</taxon>
        <taxon>Sordariomycetidae</taxon>
        <taxon>Sordariales</taxon>
        <taxon>Podosporaceae</taxon>
        <taxon>Podospora</taxon>
    </lineage>
</organism>
<dbReference type="AlphaFoldDB" id="A0AAN6WPT8"/>
<reference evidence="1" key="2">
    <citation type="submission" date="2023-05" db="EMBL/GenBank/DDBJ databases">
        <authorList>
            <consortium name="Lawrence Berkeley National Laboratory"/>
            <person name="Steindorff A."/>
            <person name="Hensen N."/>
            <person name="Bonometti L."/>
            <person name="Westerberg I."/>
            <person name="Brannstrom I.O."/>
            <person name="Guillou S."/>
            <person name="Cros-Aarteil S."/>
            <person name="Calhoun S."/>
            <person name="Haridas S."/>
            <person name="Kuo A."/>
            <person name="Mondo S."/>
            <person name="Pangilinan J."/>
            <person name="Riley R."/>
            <person name="Labutti K."/>
            <person name="Andreopoulos B."/>
            <person name="Lipzen A."/>
            <person name="Chen C."/>
            <person name="Yanf M."/>
            <person name="Daum C."/>
            <person name="Ng V."/>
            <person name="Clum A."/>
            <person name="Ohm R."/>
            <person name="Martin F."/>
            <person name="Silar P."/>
            <person name="Natvig D."/>
            <person name="Lalanne C."/>
            <person name="Gautier V."/>
            <person name="Ament-Velasquez S.L."/>
            <person name="Kruys A."/>
            <person name="Hutchinson M.I."/>
            <person name="Powell A.J."/>
            <person name="Barry K."/>
            <person name="Miller A.N."/>
            <person name="Grigoriev I.V."/>
            <person name="Debuchy R."/>
            <person name="Gladieux P."/>
            <person name="Thoren M.H."/>
            <person name="Johannesson H."/>
        </authorList>
    </citation>
    <scope>NUCLEOTIDE SEQUENCE</scope>
    <source>
        <strain evidence="1">PSN309</strain>
    </source>
</reference>
<evidence type="ECO:0000313" key="1">
    <source>
        <dbReference type="EMBL" id="KAK4186093.1"/>
    </source>
</evidence>
<dbReference type="EMBL" id="MU864432">
    <property type="protein sequence ID" value="KAK4186093.1"/>
    <property type="molecule type" value="Genomic_DNA"/>
</dbReference>
<name>A0AAN6WPT8_9PEZI</name>
<gene>
    <name evidence="1" type="ORF">QBC35DRAFT_533664</name>
</gene>
<protein>
    <submittedName>
        <fullName evidence="1">Uncharacterized protein</fullName>
    </submittedName>
</protein>
<proteinExistence type="predicted"/>